<dbReference type="eggNOG" id="COG1054">
    <property type="taxonomic scope" value="Bacteria"/>
</dbReference>
<reference evidence="3 4" key="1">
    <citation type="journal article" date="2015" name="Stand. Genomic Sci.">
        <title>Complete genome sequence and description of Salinispira pacifica gen. nov., sp. nov., a novel spirochaete isolated form a hypersaline microbial mat.</title>
        <authorList>
            <person name="Ben Hania W."/>
            <person name="Joseph M."/>
            <person name="Schumann P."/>
            <person name="Bunk B."/>
            <person name="Fiebig A."/>
            <person name="Sproer C."/>
            <person name="Klenk H.P."/>
            <person name="Fardeau M.L."/>
            <person name="Spring S."/>
        </authorList>
    </citation>
    <scope>NUCLEOTIDE SEQUENCE [LARGE SCALE GENOMIC DNA]</scope>
    <source>
        <strain evidence="3 4">L21-RPul-D2</strain>
    </source>
</reference>
<evidence type="ECO:0000256" key="1">
    <source>
        <dbReference type="HAMAP-Rule" id="MF_00469"/>
    </source>
</evidence>
<dbReference type="GO" id="GO:0006400">
    <property type="term" value="P:tRNA modification"/>
    <property type="evidence" value="ECO:0007669"/>
    <property type="project" value="UniProtKB-UniRule"/>
</dbReference>
<keyword evidence="1" id="KW-0560">Oxidoreductase</keyword>
<dbReference type="AlphaFoldDB" id="V5WNK3"/>
<evidence type="ECO:0000313" key="3">
    <source>
        <dbReference type="EMBL" id="AHC16839.1"/>
    </source>
</evidence>
<sequence length="279" mass="31575">MFHFSNFYHFSGVANLSELKSEILTLGERLQVIGLIILAEEGINATAASTDSMKLDEFTDELQNILQVKFRNIKRSSALLRRSPFRKLKIKIRKEIVTLGVEGIDPARDAGTYVEPEEWNNLISDPDVLLVDTRNVYEYRLGSFQGAVDPRTLNFRQFPEKLQKIIESQKPKKLAMFCTGGIRCEKATAVARQMGIEDVYHLKGGILEYFERIPSSQSTWNGSCFVFDGRITVNQNLEAKPEPLCSACGQVKTKSPETGEYECHQCVEYPMKKNQVALP</sequence>
<dbReference type="InterPro" id="IPR001763">
    <property type="entry name" value="Rhodanese-like_dom"/>
</dbReference>
<comment type="catalytic activity">
    <reaction evidence="1">
        <text>uridine(34) in tRNA + AH2 + O2 = 5-hydroxyuridine(34) in tRNA + A + H2O</text>
        <dbReference type="Rhea" id="RHEA:64224"/>
        <dbReference type="Rhea" id="RHEA-COMP:11727"/>
        <dbReference type="Rhea" id="RHEA-COMP:13381"/>
        <dbReference type="ChEBI" id="CHEBI:13193"/>
        <dbReference type="ChEBI" id="CHEBI:15377"/>
        <dbReference type="ChEBI" id="CHEBI:15379"/>
        <dbReference type="ChEBI" id="CHEBI:17499"/>
        <dbReference type="ChEBI" id="CHEBI:65315"/>
        <dbReference type="ChEBI" id="CHEBI:136877"/>
    </reaction>
</comment>
<organism evidence="3 4">
    <name type="scientific">Salinispira pacifica</name>
    <dbReference type="NCBI Taxonomy" id="1307761"/>
    <lineage>
        <taxon>Bacteria</taxon>
        <taxon>Pseudomonadati</taxon>
        <taxon>Spirochaetota</taxon>
        <taxon>Spirochaetia</taxon>
        <taxon>Spirochaetales</taxon>
        <taxon>Spirochaetaceae</taxon>
        <taxon>Salinispira</taxon>
    </lineage>
</organism>
<feature type="domain" description="Rhodanese" evidence="2">
    <location>
        <begin position="124"/>
        <end position="218"/>
    </location>
</feature>
<gene>
    <name evidence="1" type="primary">trhO</name>
    <name evidence="3" type="ORF">L21SP2_3503</name>
</gene>
<comment type="similarity">
    <text evidence="1">Belongs to the TrhO family.</text>
</comment>
<dbReference type="KEGG" id="slr:L21SP2_3503"/>
<dbReference type="PROSITE" id="PS50206">
    <property type="entry name" value="RHODANESE_3"/>
    <property type="match status" value="1"/>
</dbReference>
<evidence type="ECO:0000259" key="2">
    <source>
        <dbReference type="PROSITE" id="PS50206"/>
    </source>
</evidence>
<dbReference type="SMART" id="SM00450">
    <property type="entry name" value="RHOD"/>
    <property type="match status" value="1"/>
</dbReference>
<dbReference type="EMBL" id="CP006939">
    <property type="protein sequence ID" value="AHC16839.1"/>
    <property type="molecule type" value="Genomic_DNA"/>
</dbReference>
<dbReference type="CDD" id="cd01518">
    <property type="entry name" value="RHOD_YceA"/>
    <property type="match status" value="1"/>
</dbReference>
<dbReference type="Gene3D" id="3.40.250.10">
    <property type="entry name" value="Rhodanese-like domain"/>
    <property type="match status" value="1"/>
</dbReference>
<evidence type="ECO:0000313" key="4">
    <source>
        <dbReference type="Proteomes" id="UP000018680"/>
    </source>
</evidence>
<dbReference type="Gene3D" id="3.30.70.100">
    <property type="match status" value="1"/>
</dbReference>
<dbReference type="InterPro" id="IPR020936">
    <property type="entry name" value="TrhO"/>
</dbReference>
<dbReference type="Pfam" id="PF00581">
    <property type="entry name" value="Rhodanese"/>
    <property type="match status" value="1"/>
</dbReference>
<dbReference type="HAMAP" id="MF_00469">
    <property type="entry name" value="TrhO"/>
    <property type="match status" value="1"/>
</dbReference>
<dbReference type="InterPro" id="IPR036873">
    <property type="entry name" value="Rhodanese-like_dom_sf"/>
</dbReference>
<keyword evidence="4" id="KW-1185">Reference proteome</keyword>
<dbReference type="STRING" id="1307761.L21SP2_3503"/>
<dbReference type="EC" id="1.14.-.-" evidence="1"/>
<protein>
    <recommendedName>
        <fullName evidence="1">tRNA uridine(34) hydroxylase</fullName>
        <ecNumber evidence="1">1.14.-.-</ecNumber>
    </recommendedName>
    <alternativeName>
        <fullName evidence="1">tRNA hydroxylation protein O</fullName>
    </alternativeName>
</protein>
<accession>V5WNK3</accession>
<comment type="function">
    <text evidence="1">Catalyzes oxygen-dependent 5-hydroxyuridine (ho5U) modification at position 34 in tRNAs.</text>
</comment>
<dbReference type="InterPro" id="IPR040503">
    <property type="entry name" value="TRHO_N"/>
</dbReference>
<dbReference type="Pfam" id="PF17773">
    <property type="entry name" value="UPF0176_N"/>
    <property type="match status" value="1"/>
</dbReference>
<dbReference type="Proteomes" id="UP000018680">
    <property type="component" value="Chromosome"/>
</dbReference>
<dbReference type="PANTHER" id="PTHR43268:SF3">
    <property type="entry name" value="RHODANESE-LIKE DOMAIN-CONTAINING PROTEIN 7-RELATED"/>
    <property type="match status" value="1"/>
</dbReference>
<dbReference type="HOGENOM" id="CLU_038878_0_1_12"/>
<proteinExistence type="inferred from homology"/>
<dbReference type="PATRIC" id="fig|1307761.3.peg.3492"/>
<keyword evidence="1" id="KW-0819">tRNA processing</keyword>
<dbReference type="GO" id="GO:0016705">
    <property type="term" value="F:oxidoreductase activity, acting on paired donors, with incorporation or reduction of molecular oxygen"/>
    <property type="evidence" value="ECO:0007669"/>
    <property type="project" value="UniProtKB-UniRule"/>
</dbReference>
<name>V5WNK3_9SPIO</name>
<dbReference type="SUPFAM" id="SSF52821">
    <property type="entry name" value="Rhodanese/Cell cycle control phosphatase"/>
    <property type="match status" value="1"/>
</dbReference>
<dbReference type="PANTHER" id="PTHR43268">
    <property type="entry name" value="THIOSULFATE SULFURTRANSFERASE/RHODANESE-LIKE DOMAIN-CONTAINING PROTEIN 2"/>
    <property type="match status" value="1"/>
</dbReference>